<dbReference type="AlphaFoldDB" id="A0AAE9F2B6"/>
<dbReference type="Proteomes" id="UP000829354">
    <property type="component" value="Chromosome V"/>
</dbReference>
<evidence type="ECO:0000313" key="2">
    <source>
        <dbReference type="EMBL" id="UMM34587.1"/>
    </source>
</evidence>
<dbReference type="EMBL" id="CP090895">
    <property type="protein sequence ID" value="ULT88769.1"/>
    <property type="molecule type" value="Genomic_DNA"/>
</dbReference>
<evidence type="ECO:0000313" key="3">
    <source>
        <dbReference type="Proteomes" id="UP000827892"/>
    </source>
</evidence>
<evidence type="ECO:0000313" key="4">
    <source>
        <dbReference type="Proteomes" id="UP000829354"/>
    </source>
</evidence>
<reference evidence="1 3" key="1">
    <citation type="submission" date="2022-02" db="EMBL/GenBank/DDBJ databases">
        <title>Chromosome-level reference genomes for two strains of Caenorhabditis briggsae: an improved platform for comparative genomics.</title>
        <authorList>
            <person name="Stevens L."/>
            <person name="Andersen E.C."/>
        </authorList>
    </citation>
    <scope>NUCLEOTIDE SEQUENCE [LARGE SCALE GENOMIC DNA]</scope>
    <source>
        <strain evidence="1">QX1410_ONT</strain>
        <tissue evidence="1">Whole-organism</tissue>
    </source>
</reference>
<organism evidence="2 4">
    <name type="scientific">Caenorhabditis briggsae</name>
    <dbReference type="NCBI Taxonomy" id="6238"/>
    <lineage>
        <taxon>Eukaryota</taxon>
        <taxon>Metazoa</taxon>
        <taxon>Ecdysozoa</taxon>
        <taxon>Nematoda</taxon>
        <taxon>Chromadorea</taxon>
        <taxon>Rhabditida</taxon>
        <taxon>Rhabditina</taxon>
        <taxon>Rhabditomorpha</taxon>
        <taxon>Rhabditoidea</taxon>
        <taxon>Rhabditidae</taxon>
        <taxon>Peloderinae</taxon>
        <taxon>Caenorhabditis</taxon>
    </lineage>
</organism>
<reference evidence="2 4" key="2">
    <citation type="submission" date="2022-04" db="EMBL/GenBank/DDBJ databases">
        <title>Chromosome-level reference genomes for two strains of Caenorhabditis briggsae: an improved platform for comparative genomics.</title>
        <authorList>
            <person name="Stevens L."/>
            <person name="Andersen E."/>
        </authorList>
    </citation>
    <scope>NUCLEOTIDE SEQUENCE [LARGE SCALE GENOMIC DNA]</scope>
    <source>
        <strain evidence="2">VX34</strain>
        <tissue evidence="2">Whole-organism</tissue>
    </source>
</reference>
<dbReference type="EMBL" id="CP092624">
    <property type="protein sequence ID" value="UMM34587.1"/>
    <property type="molecule type" value="Genomic_DNA"/>
</dbReference>
<dbReference type="Proteomes" id="UP000827892">
    <property type="component" value="Chromosome V"/>
</dbReference>
<gene>
    <name evidence="1" type="ORF">L3Y34_007757</name>
    <name evidence="2" type="ORF">L5515_007595</name>
</gene>
<evidence type="ECO:0000313" key="1">
    <source>
        <dbReference type="EMBL" id="ULT88769.1"/>
    </source>
</evidence>
<accession>A0AAE9F2B6</accession>
<keyword evidence="4" id="KW-1185">Reference proteome</keyword>
<proteinExistence type="predicted"/>
<protein>
    <submittedName>
        <fullName evidence="2">Uncharacterized protein</fullName>
    </submittedName>
</protein>
<sequence>MWQSVYDQTSDKGTISSNFEFQLSSPWLCWSSWSRIREYFIRVESMFSVDSKMEKSAMRKLILHTHRINLSLCGYGRLKVASQTQLSSTTLL</sequence>
<name>A0AAE9F2B6_CAEBR</name>